<evidence type="ECO:0000256" key="4">
    <source>
        <dbReference type="ARBA" id="ARBA00007739"/>
    </source>
</evidence>
<reference evidence="22 23" key="1">
    <citation type="submission" date="2018-11" db="EMBL/GenBank/DDBJ databases">
        <authorList>
            <person name="Na S.W."/>
            <person name="Baik M."/>
        </authorList>
    </citation>
    <scope>NUCLEOTIDE SEQUENCE [LARGE SCALE GENOMIC DNA]</scope>
    <source>
        <strain evidence="22 23">E39</strain>
    </source>
</reference>
<evidence type="ECO:0000256" key="12">
    <source>
        <dbReference type="ARBA" id="ARBA00022984"/>
    </source>
</evidence>
<feature type="region of interest" description="Disordered" evidence="18">
    <location>
        <begin position="769"/>
        <end position="849"/>
    </location>
</feature>
<keyword evidence="5" id="KW-1003">Cell membrane</keyword>
<evidence type="ECO:0000256" key="3">
    <source>
        <dbReference type="ARBA" id="ARBA00007090"/>
    </source>
</evidence>
<protein>
    <submittedName>
        <fullName evidence="22">Penicillin-binding protein</fullName>
    </submittedName>
</protein>
<dbReference type="GO" id="GO:0009252">
    <property type="term" value="P:peptidoglycan biosynthetic process"/>
    <property type="evidence" value="ECO:0007669"/>
    <property type="project" value="UniProtKB-KW"/>
</dbReference>
<dbReference type="InterPro" id="IPR001264">
    <property type="entry name" value="Glyco_trans_51"/>
</dbReference>
<evidence type="ECO:0000256" key="1">
    <source>
        <dbReference type="ARBA" id="ARBA00004236"/>
    </source>
</evidence>
<dbReference type="SUPFAM" id="SSF53955">
    <property type="entry name" value="Lysozyme-like"/>
    <property type="match status" value="1"/>
</dbReference>
<dbReference type="InterPro" id="IPR023346">
    <property type="entry name" value="Lysozyme-like_dom_sf"/>
</dbReference>
<evidence type="ECO:0000256" key="6">
    <source>
        <dbReference type="ARBA" id="ARBA00022645"/>
    </source>
</evidence>
<organism evidence="22 23">
    <name type="scientific">Pseudoprevotella muciniphila</name>
    <dbReference type="NCBI Taxonomy" id="2133944"/>
    <lineage>
        <taxon>Bacteria</taxon>
        <taxon>Pseudomonadati</taxon>
        <taxon>Bacteroidota</taxon>
        <taxon>Bacteroidia</taxon>
        <taxon>Bacteroidales</taxon>
        <taxon>Prevotellaceae</taxon>
        <taxon>Pseudoprevotella</taxon>
    </lineage>
</organism>
<evidence type="ECO:0000313" key="22">
    <source>
        <dbReference type="EMBL" id="QFQ12101.1"/>
    </source>
</evidence>
<gene>
    <name evidence="22" type="ORF">C7Y71_003180</name>
</gene>
<evidence type="ECO:0000256" key="7">
    <source>
        <dbReference type="ARBA" id="ARBA00022670"/>
    </source>
</evidence>
<keyword evidence="15" id="KW-0961">Cell wall biogenesis/degradation</keyword>
<dbReference type="OrthoDB" id="9766909at2"/>
<dbReference type="Pfam" id="PF00905">
    <property type="entry name" value="Transpeptidase"/>
    <property type="match status" value="1"/>
</dbReference>
<sequence length="849" mass="95316">MEKKIVGFLWVIFIIFVLLGGFIIYGMDKGWIGYMPDIKEIQSPINQFASRVYASDGTLMGTWSEGNNRIFVSYDSISHHVIDALVSTEDERFMEHSGVDARSVGRAVIKRGFFGQESAGGGSTITQQLAKQLYSEKAHSTMERLFQKPVEWVIAVELEKNYTKQEIMTLYLNYFDFLHNAVGIRTAAKVYFNKHPKDLTLNESATLVGMCKNPSYYNPMHYKSNPRKKELDQRMLDRRNVVLQQMVKKGKITMAQYDSVSVQPITTRFHTIDYKEGKQVYMLEYLRKTMMAGKPDRTNYASWQENQFYEDSIAWETDPLYGWCKKNYKADGTNYNIYNDGLKVYTTIDLRMQKYAEDAVVEHVGKYLQPAFVKQKSGQRNYPYSSDVTAEQRERILKRNFRGTDRYNGLKKQGLSDDEIMKEYYNKPVKMKVFTYNGDKDTTMSPRDSILHSKKYLRSALFSMDPQTGYVKAYVGGLDYKHFKFDMAMHGRRQIGSTMKPIVYALAVEDGHSIDDKFLNKRISYRVGPTFWSPKNGSKAAYGSMMPMWWGLQTSNNWVTASIMNDVDPTGIRLINFLHNLGIRNNKIKPSIGLCLGPSEITAAELASAYTCFVNKGLRCPPIFVTRIEDSEGNVIATFGPRPNEVISEGTSYNMLKMLQKVANAGTGRGAHAWYHGQFGAKTGTTNEHGDAWFVGVVPRLVTAVWVGGEDRAIHFDNMAYGQGAKAALPVWGKYMQKVVSDASLGYSASEHFEIPDVIPVNAQNQLTVKSGDSPRLDPLKMQQTGAPTRPRPRPATAPNRPAAPVQSAEPAAAPAESAPAAPAEPHPAAPVEHHPAAPAPAPAAPKAE</sequence>
<comment type="catalytic activity">
    <reaction evidence="16">
        <text>Preferential cleavage: (Ac)2-L-Lys-D-Ala-|-D-Ala. Also transpeptidation of peptidyl-alanyl moieties that are N-acyl substituents of D-alanine.</text>
        <dbReference type="EC" id="3.4.16.4"/>
    </reaction>
</comment>
<dbReference type="GO" id="GO:0008955">
    <property type="term" value="F:peptidoglycan glycosyltransferase activity"/>
    <property type="evidence" value="ECO:0007669"/>
    <property type="project" value="UniProtKB-EC"/>
</dbReference>
<evidence type="ECO:0000256" key="18">
    <source>
        <dbReference type="SAM" id="MobiDB-lite"/>
    </source>
</evidence>
<evidence type="ECO:0000256" key="9">
    <source>
        <dbReference type="ARBA" id="ARBA00022679"/>
    </source>
</evidence>
<dbReference type="GO" id="GO:0006508">
    <property type="term" value="P:proteolysis"/>
    <property type="evidence" value="ECO:0007669"/>
    <property type="project" value="UniProtKB-KW"/>
</dbReference>
<keyword evidence="7" id="KW-0645">Protease</keyword>
<dbReference type="GO" id="GO:0071555">
    <property type="term" value="P:cell wall organization"/>
    <property type="evidence" value="ECO:0007669"/>
    <property type="project" value="UniProtKB-KW"/>
</dbReference>
<feature type="compositionally biased region" description="Low complexity" evidence="18">
    <location>
        <begin position="795"/>
        <end position="822"/>
    </location>
</feature>
<dbReference type="EMBL" id="CP033459">
    <property type="protein sequence ID" value="QFQ12101.1"/>
    <property type="molecule type" value="Genomic_DNA"/>
</dbReference>
<dbReference type="GO" id="GO:0008658">
    <property type="term" value="F:penicillin binding"/>
    <property type="evidence" value="ECO:0007669"/>
    <property type="project" value="InterPro"/>
</dbReference>
<keyword evidence="6" id="KW-0121">Carboxypeptidase</keyword>
<evidence type="ECO:0000256" key="14">
    <source>
        <dbReference type="ARBA" id="ARBA00023268"/>
    </source>
</evidence>
<feature type="transmembrane region" description="Helical" evidence="19">
    <location>
        <begin position="7"/>
        <end position="27"/>
    </location>
</feature>
<dbReference type="GO" id="GO:0005886">
    <property type="term" value="C:plasma membrane"/>
    <property type="evidence" value="ECO:0007669"/>
    <property type="project" value="UniProtKB-SubCell"/>
</dbReference>
<evidence type="ECO:0000259" key="21">
    <source>
        <dbReference type="Pfam" id="PF00912"/>
    </source>
</evidence>
<evidence type="ECO:0000313" key="23">
    <source>
        <dbReference type="Proteomes" id="UP000249375"/>
    </source>
</evidence>
<evidence type="ECO:0000256" key="16">
    <source>
        <dbReference type="ARBA" id="ARBA00034000"/>
    </source>
</evidence>
<dbReference type="Gene3D" id="3.40.710.10">
    <property type="entry name" value="DD-peptidase/beta-lactamase superfamily"/>
    <property type="match status" value="2"/>
</dbReference>
<evidence type="ECO:0000256" key="15">
    <source>
        <dbReference type="ARBA" id="ARBA00023316"/>
    </source>
</evidence>
<keyword evidence="10" id="KW-0378">Hydrolase</keyword>
<keyword evidence="12" id="KW-0573">Peptidoglycan synthesis</keyword>
<dbReference type="Pfam" id="PF00912">
    <property type="entry name" value="Transgly"/>
    <property type="match status" value="1"/>
</dbReference>
<comment type="pathway">
    <text evidence="2">Cell wall biogenesis; peptidoglycan biosynthesis.</text>
</comment>
<evidence type="ECO:0000256" key="13">
    <source>
        <dbReference type="ARBA" id="ARBA00023136"/>
    </source>
</evidence>
<keyword evidence="8" id="KW-0328">Glycosyltransferase</keyword>
<feature type="domain" description="Glycosyl transferase family 51" evidence="21">
    <location>
        <begin position="57"/>
        <end position="246"/>
    </location>
</feature>
<dbReference type="AlphaFoldDB" id="A0A5P8E553"/>
<dbReference type="InterPro" id="IPR001460">
    <property type="entry name" value="PCN-bd_Tpept"/>
</dbReference>
<evidence type="ECO:0000256" key="8">
    <source>
        <dbReference type="ARBA" id="ARBA00022676"/>
    </source>
</evidence>
<feature type="domain" description="Penicillin-binding protein transpeptidase" evidence="20">
    <location>
        <begin position="464"/>
        <end position="704"/>
    </location>
</feature>
<evidence type="ECO:0000259" key="20">
    <source>
        <dbReference type="Pfam" id="PF00905"/>
    </source>
</evidence>
<evidence type="ECO:0000256" key="5">
    <source>
        <dbReference type="ARBA" id="ARBA00022475"/>
    </source>
</evidence>
<dbReference type="InterPro" id="IPR050396">
    <property type="entry name" value="Glycosyltr_51/Transpeptidase"/>
</dbReference>
<keyword evidence="23" id="KW-1185">Reference proteome</keyword>
<comment type="catalytic activity">
    <reaction evidence="17">
        <text>[GlcNAc-(1-&gt;4)-Mur2Ac(oyl-L-Ala-gamma-D-Glu-L-Lys-D-Ala-D-Ala)](n)-di-trans,octa-cis-undecaprenyl diphosphate + beta-D-GlcNAc-(1-&gt;4)-Mur2Ac(oyl-L-Ala-gamma-D-Glu-L-Lys-D-Ala-D-Ala)-di-trans,octa-cis-undecaprenyl diphosphate = [GlcNAc-(1-&gt;4)-Mur2Ac(oyl-L-Ala-gamma-D-Glu-L-Lys-D-Ala-D-Ala)](n+1)-di-trans,octa-cis-undecaprenyl diphosphate + di-trans,octa-cis-undecaprenyl diphosphate + H(+)</text>
        <dbReference type="Rhea" id="RHEA:23708"/>
        <dbReference type="Rhea" id="RHEA-COMP:9602"/>
        <dbReference type="Rhea" id="RHEA-COMP:9603"/>
        <dbReference type="ChEBI" id="CHEBI:15378"/>
        <dbReference type="ChEBI" id="CHEBI:58405"/>
        <dbReference type="ChEBI" id="CHEBI:60033"/>
        <dbReference type="ChEBI" id="CHEBI:78435"/>
        <dbReference type="EC" id="2.4.99.28"/>
    </reaction>
</comment>
<keyword evidence="19" id="KW-1133">Transmembrane helix</keyword>
<dbReference type="Gene3D" id="1.10.3810.10">
    <property type="entry name" value="Biosynthetic peptidoglycan transglycosylase-like"/>
    <property type="match status" value="1"/>
</dbReference>
<dbReference type="PANTHER" id="PTHR32282:SF11">
    <property type="entry name" value="PENICILLIN-BINDING PROTEIN 1B"/>
    <property type="match status" value="1"/>
</dbReference>
<dbReference type="GO" id="GO:0008360">
    <property type="term" value="P:regulation of cell shape"/>
    <property type="evidence" value="ECO:0007669"/>
    <property type="project" value="UniProtKB-KW"/>
</dbReference>
<dbReference type="KEGG" id="alq:C7Y71_003180"/>
<dbReference type="Proteomes" id="UP000249375">
    <property type="component" value="Chromosome"/>
</dbReference>
<comment type="similarity">
    <text evidence="3">In the C-terminal section; belongs to the transpeptidase family.</text>
</comment>
<evidence type="ECO:0000256" key="19">
    <source>
        <dbReference type="SAM" id="Phobius"/>
    </source>
</evidence>
<name>A0A5P8E553_9BACT</name>
<keyword evidence="9" id="KW-0808">Transferase</keyword>
<evidence type="ECO:0000256" key="11">
    <source>
        <dbReference type="ARBA" id="ARBA00022960"/>
    </source>
</evidence>
<comment type="subcellular location">
    <subcellularLocation>
        <location evidence="1">Cell membrane</location>
    </subcellularLocation>
</comment>
<dbReference type="GO" id="GO:0030288">
    <property type="term" value="C:outer membrane-bounded periplasmic space"/>
    <property type="evidence" value="ECO:0007669"/>
    <property type="project" value="TreeGrafter"/>
</dbReference>
<keyword evidence="13 19" id="KW-0472">Membrane</keyword>
<dbReference type="InterPro" id="IPR012338">
    <property type="entry name" value="Beta-lactam/transpept-like"/>
</dbReference>
<keyword evidence="19" id="KW-0812">Transmembrane</keyword>
<dbReference type="InterPro" id="IPR036950">
    <property type="entry name" value="PBP_transglycosylase"/>
</dbReference>
<dbReference type="SUPFAM" id="SSF56601">
    <property type="entry name" value="beta-lactamase/transpeptidase-like"/>
    <property type="match status" value="1"/>
</dbReference>
<dbReference type="GO" id="GO:0009002">
    <property type="term" value="F:serine-type D-Ala-D-Ala carboxypeptidase activity"/>
    <property type="evidence" value="ECO:0007669"/>
    <property type="project" value="UniProtKB-EC"/>
</dbReference>
<keyword evidence="14" id="KW-0511">Multifunctional enzyme</keyword>
<keyword evidence="11" id="KW-0133">Cell shape</keyword>
<dbReference type="PANTHER" id="PTHR32282">
    <property type="entry name" value="BINDING PROTEIN TRANSPEPTIDASE, PUTATIVE-RELATED"/>
    <property type="match status" value="1"/>
</dbReference>
<feature type="compositionally biased region" description="Pro residues" evidence="18">
    <location>
        <begin position="838"/>
        <end position="849"/>
    </location>
</feature>
<accession>A0A5P8E553</accession>
<dbReference type="RefSeq" id="WP_111898604.1">
    <property type="nucleotide sequence ID" value="NZ_CP033459.1"/>
</dbReference>
<proteinExistence type="inferred from homology"/>
<comment type="similarity">
    <text evidence="4">In the N-terminal section; belongs to the glycosyltransferase 51 family.</text>
</comment>
<evidence type="ECO:0000256" key="17">
    <source>
        <dbReference type="ARBA" id="ARBA00049902"/>
    </source>
</evidence>
<evidence type="ECO:0000256" key="10">
    <source>
        <dbReference type="ARBA" id="ARBA00022801"/>
    </source>
</evidence>
<evidence type="ECO:0000256" key="2">
    <source>
        <dbReference type="ARBA" id="ARBA00004752"/>
    </source>
</evidence>